<accession>A0ABN7VQ62</accession>
<protein>
    <submittedName>
        <fullName evidence="2">39132_t:CDS:1</fullName>
    </submittedName>
</protein>
<feature type="coiled-coil region" evidence="1">
    <location>
        <begin position="3"/>
        <end position="51"/>
    </location>
</feature>
<organism evidence="2 3">
    <name type="scientific">Gigaspora margarita</name>
    <dbReference type="NCBI Taxonomy" id="4874"/>
    <lineage>
        <taxon>Eukaryota</taxon>
        <taxon>Fungi</taxon>
        <taxon>Fungi incertae sedis</taxon>
        <taxon>Mucoromycota</taxon>
        <taxon>Glomeromycotina</taxon>
        <taxon>Glomeromycetes</taxon>
        <taxon>Diversisporales</taxon>
        <taxon>Gigasporaceae</taxon>
        <taxon>Gigaspora</taxon>
    </lineage>
</organism>
<sequence length="78" mass="9331">KTVKEYKEQVATNELTIRKLQEKINKLNRTISSLKNKNKKLEDENKAFKEGHVDNYYMGRYHESQLEIRSLNQKVNFS</sequence>
<keyword evidence="1" id="KW-0175">Coiled coil</keyword>
<dbReference type="EMBL" id="CAJVQB010019602">
    <property type="protein sequence ID" value="CAG8791727.1"/>
    <property type="molecule type" value="Genomic_DNA"/>
</dbReference>
<evidence type="ECO:0000256" key="1">
    <source>
        <dbReference type="SAM" id="Coils"/>
    </source>
</evidence>
<evidence type="ECO:0000313" key="2">
    <source>
        <dbReference type="EMBL" id="CAG8791727.1"/>
    </source>
</evidence>
<proteinExistence type="predicted"/>
<comment type="caution">
    <text evidence="2">The sequence shown here is derived from an EMBL/GenBank/DDBJ whole genome shotgun (WGS) entry which is preliminary data.</text>
</comment>
<feature type="non-terminal residue" evidence="2">
    <location>
        <position position="1"/>
    </location>
</feature>
<reference evidence="2 3" key="1">
    <citation type="submission" date="2021-06" db="EMBL/GenBank/DDBJ databases">
        <authorList>
            <person name="Kallberg Y."/>
            <person name="Tangrot J."/>
            <person name="Rosling A."/>
        </authorList>
    </citation>
    <scope>NUCLEOTIDE SEQUENCE [LARGE SCALE GENOMIC DNA]</scope>
    <source>
        <strain evidence="2 3">120-4 pot B 10/14</strain>
    </source>
</reference>
<keyword evidence="3" id="KW-1185">Reference proteome</keyword>
<dbReference type="Proteomes" id="UP000789901">
    <property type="component" value="Unassembled WGS sequence"/>
</dbReference>
<name>A0ABN7VQ62_GIGMA</name>
<gene>
    <name evidence="2" type="ORF">GMARGA_LOCUS21327</name>
</gene>
<evidence type="ECO:0000313" key="3">
    <source>
        <dbReference type="Proteomes" id="UP000789901"/>
    </source>
</evidence>